<name>A0A7H9EK27_9LACO</name>
<dbReference type="Pfam" id="PF10543">
    <property type="entry name" value="ORF6N"/>
    <property type="match status" value="1"/>
</dbReference>
<dbReference type="EMBL" id="CP047418">
    <property type="protein sequence ID" value="QLL77749.1"/>
    <property type="molecule type" value="Genomic_DNA"/>
</dbReference>
<dbReference type="RefSeq" id="WP_180849528.1">
    <property type="nucleotide sequence ID" value="NZ_CP047418.1"/>
</dbReference>
<reference evidence="2 3" key="1">
    <citation type="submission" date="2020-01" db="EMBL/GenBank/DDBJ databases">
        <title>Complete and circular genome sequences of six lactobacillus isolates from horses.</title>
        <authorList>
            <person name="Hassan H.M."/>
        </authorList>
    </citation>
    <scope>NUCLEOTIDE SEQUENCE [LARGE SCALE GENOMIC DNA]</scope>
    <source>
        <strain evidence="2 3">1A</strain>
    </source>
</reference>
<evidence type="ECO:0000259" key="1">
    <source>
        <dbReference type="Pfam" id="PF10543"/>
    </source>
</evidence>
<evidence type="ECO:0000313" key="3">
    <source>
        <dbReference type="Proteomes" id="UP000510886"/>
    </source>
</evidence>
<organism evidence="2 3">
    <name type="scientific">Ligilactobacillus saerimneri</name>
    <dbReference type="NCBI Taxonomy" id="228229"/>
    <lineage>
        <taxon>Bacteria</taxon>
        <taxon>Bacillati</taxon>
        <taxon>Bacillota</taxon>
        <taxon>Bacilli</taxon>
        <taxon>Lactobacillales</taxon>
        <taxon>Lactobacillaceae</taxon>
        <taxon>Ligilactobacillus</taxon>
    </lineage>
</organism>
<dbReference type="InterPro" id="IPR018873">
    <property type="entry name" value="KilA-N_DNA-bd_domain"/>
</dbReference>
<evidence type="ECO:0000313" key="2">
    <source>
        <dbReference type="EMBL" id="QLL77749.1"/>
    </source>
</evidence>
<dbReference type="Proteomes" id="UP000510886">
    <property type="component" value="Chromosome"/>
</dbReference>
<sequence>MNDLKVLGKEKVGRYEFTGIEGGFGEGKKAMLVKDIAAIHNRPVKKINELINRNRKRFKDGIDVIDLKHSRFAVLLKDSGFTQNQINASNNIYMLSERGYAKLLKILEDDKAWEIYDELVDNYFNMRLAVKTDNKQILANKRLAIMEANAATRQANLMYKIAMGTSSKSIKERLLAKSAERMTGERFTPEATQEDYSAAEVGKMYGITAQKVGRIANELGIKADKPGQNKFGRWALSKSKYSNKEVLQWLYSKAGAEEIGKYVEGSKK</sequence>
<gene>
    <name evidence="2" type="ORF">GTO87_03515</name>
</gene>
<feature type="domain" description="KilA-N DNA-binding" evidence="1">
    <location>
        <begin position="27"/>
        <end position="106"/>
    </location>
</feature>
<dbReference type="AlphaFoldDB" id="A0A7H9EK27"/>
<accession>A0A7H9EK27</accession>
<dbReference type="KEGG" id="lsw:GTO87_03515"/>
<proteinExistence type="predicted"/>
<protein>
    <recommendedName>
        <fullName evidence="1">KilA-N DNA-binding domain-containing protein</fullName>
    </recommendedName>
</protein>